<accession>A0ABQ6MGT5</accession>
<evidence type="ECO:0000259" key="2">
    <source>
        <dbReference type="PROSITE" id="PS51898"/>
    </source>
</evidence>
<gene>
    <name evidence="3" type="ORF">TeGR_g10892</name>
</gene>
<feature type="non-terminal residue" evidence="3">
    <location>
        <position position="256"/>
    </location>
</feature>
<feature type="domain" description="Tyr recombinase" evidence="2">
    <location>
        <begin position="111"/>
        <end position="256"/>
    </location>
</feature>
<dbReference type="SUPFAM" id="SSF56349">
    <property type="entry name" value="DNA breaking-rejoining enzymes"/>
    <property type="match status" value="1"/>
</dbReference>
<protein>
    <recommendedName>
        <fullName evidence="2">Tyr recombinase domain-containing protein</fullName>
    </recommendedName>
</protein>
<dbReference type="Gene3D" id="1.10.443.10">
    <property type="entry name" value="Intergrase catalytic core"/>
    <property type="match status" value="1"/>
</dbReference>
<name>A0ABQ6MGT5_9STRA</name>
<dbReference type="InterPro" id="IPR011010">
    <property type="entry name" value="DNA_brk_join_enz"/>
</dbReference>
<reference evidence="3 4" key="1">
    <citation type="journal article" date="2023" name="Commun. Biol.">
        <title>Genome analysis of Parmales, the sister group of diatoms, reveals the evolutionary specialization of diatoms from phago-mixotrophs to photoautotrophs.</title>
        <authorList>
            <person name="Ban H."/>
            <person name="Sato S."/>
            <person name="Yoshikawa S."/>
            <person name="Yamada K."/>
            <person name="Nakamura Y."/>
            <person name="Ichinomiya M."/>
            <person name="Sato N."/>
            <person name="Blanc-Mathieu R."/>
            <person name="Endo H."/>
            <person name="Kuwata A."/>
            <person name="Ogata H."/>
        </authorList>
    </citation>
    <scope>NUCLEOTIDE SEQUENCE [LARGE SCALE GENOMIC DNA]</scope>
</reference>
<dbReference type="InterPro" id="IPR002104">
    <property type="entry name" value="Integrase_catalytic"/>
</dbReference>
<dbReference type="InterPro" id="IPR013762">
    <property type="entry name" value="Integrase-like_cat_sf"/>
</dbReference>
<dbReference type="PROSITE" id="PS51898">
    <property type="entry name" value="TYR_RECOMBINASE"/>
    <property type="match status" value="1"/>
</dbReference>
<dbReference type="EMBL" id="BRYB01000242">
    <property type="protein sequence ID" value="GMI26058.1"/>
    <property type="molecule type" value="Genomic_DNA"/>
</dbReference>
<comment type="caution">
    <text evidence="3">The sequence shown here is derived from an EMBL/GenBank/DDBJ whole genome shotgun (WGS) entry which is preliminary data.</text>
</comment>
<evidence type="ECO:0000256" key="1">
    <source>
        <dbReference type="ARBA" id="ARBA00023172"/>
    </source>
</evidence>
<sequence length="256" mass="27626">MESFVLSTFLEFRKSSVAPATFRTESGFWFDTSGMLASIGSTPLSSLSQPAGAASAFEAHLRLLQSRGCSPRTQALHRSAYLACLKHLHYVGLLPSLPPIRPIVARKADQLPIVPFTAPEVARLLAAASSPLHRALFALAVGVGLRPSEAVAARWEDFDFSSSNFKVRGTKTTVSATSIPLTALAAREMEEFQRLLQTTERFSYASQTRMSFSGSAHQAALLSKPLADEGGAPRAFDLKTSEVEAREAVKGGDWRA</sequence>
<proteinExistence type="predicted"/>
<dbReference type="Pfam" id="PF00589">
    <property type="entry name" value="Phage_integrase"/>
    <property type="match status" value="1"/>
</dbReference>
<organism evidence="3 4">
    <name type="scientific">Tetraparma gracilis</name>
    <dbReference type="NCBI Taxonomy" id="2962635"/>
    <lineage>
        <taxon>Eukaryota</taxon>
        <taxon>Sar</taxon>
        <taxon>Stramenopiles</taxon>
        <taxon>Ochrophyta</taxon>
        <taxon>Bolidophyceae</taxon>
        <taxon>Parmales</taxon>
        <taxon>Triparmaceae</taxon>
        <taxon>Tetraparma</taxon>
    </lineage>
</organism>
<keyword evidence="4" id="KW-1185">Reference proteome</keyword>
<evidence type="ECO:0000313" key="3">
    <source>
        <dbReference type="EMBL" id="GMI26058.1"/>
    </source>
</evidence>
<evidence type="ECO:0000313" key="4">
    <source>
        <dbReference type="Proteomes" id="UP001165060"/>
    </source>
</evidence>
<dbReference type="CDD" id="cd00397">
    <property type="entry name" value="DNA_BRE_C"/>
    <property type="match status" value="1"/>
</dbReference>
<keyword evidence="1" id="KW-0233">DNA recombination</keyword>
<dbReference type="Proteomes" id="UP001165060">
    <property type="component" value="Unassembled WGS sequence"/>
</dbReference>